<proteinExistence type="predicted"/>
<feature type="compositionally biased region" description="Polar residues" evidence="4">
    <location>
        <begin position="216"/>
        <end position="233"/>
    </location>
</feature>
<feature type="compositionally biased region" description="Low complexity" evidence="4">
    <location>
        <begin position="648"/>
        <end position="669"/>
    </location>
</feature>
<feature type="region of interest" description="Disordered" evidence="4">
    <location>
        <begin position="53"/>
        <end position="77"/>
    </location>
</feature>
<reference evidence="6" key="1">
    <citation type="submission" date="2021-03" db="EMBL/GenBank/DDBJ databases">
        <authorList>
            <person name="Tagirdzhanova G."/>
        </authorList>
    </citation>
    <scope>NUCLEOTIDE SEQUENCE</scope>
</reference>
<accession>A0A8H3FCE8</accession>
<dbReference type="GO" id="GO:0005737">
    <property type="term" value="C:cytoplasm"/>
    <property type="evidence" value="ECO:0007669"/>
    <property type="project" value="UniProtKB-SubCell"/>
</dbReference>
<feature type="compositionally biased region" description="Polar residues" evidence="4">
    <location>
        <begin position="570"/>
        <end position="598"/>
    </location>
</feature>
<evidence type="ECO:0000313" key="7">
    <source>
        <dbReference type="Proteomes" id="UP000664534"/>
    </source>
</evidence>
<feature type="compositionally biased region" description="Polar residues" evidence="4">
    <location>
        <begin position="541"/>
        <end position="561"/>
    </location>
</feature>
<keyword evidence="3" id="KW-0175">Coiled coil</keyword>
<dbReference type="EMBL" id="CAJPDT010000029">
    <property type="protein sequence ID" value="CAF9921979.1"/>
    <property type="molecule type" value="Genomic_DNA"/>
</dbReference>
<feature type="compositionally biased region" description="Polar residues" evidence="4">
    <location>
        <begin position="392"/>
        <end position="404"/>
    </location>
</feature>
<evidence type="ECO:0000256" key="3">
    <source>
        <dbReference type="SAM" id="Coils"/>
    </source>
</evidence>
<dbReference type="AlphaFoldDB" id="A0A8H3FCE8"/>
<evidence type="ECO:0000256" key="1">
    <source>
        <dbReference type="ARBA" id="ARBA00004496"/>
    </source>
</evidence>
<dbReference type="OrthoDB" id="10251744at2759"/>
<keyword evidence="7" id="KW-1185">Reference proteome</keyword>
<evidence type="ECO:0000256" key="4">
    <source>
        <dbReference type="SAM" id="MobiDB-lite"/>
    </source>
</evidence>
<feature type="domain" description="Centrosomin N-terminal motif 1" evidence="5">
    <location>
        <begin position="84"/>
        <end position="152"/>
    </location>
</feature>
<dbReference type="InterPro" id="IPR012943">
    <property type="entry name" value="Cnn_1N"/>
</dbReference>
<feature type="compositionally biased region" description="Basic and acidic residues" evidence="4">
    <location>
        <begin position="405"/>
        <end position="427"/>
    </location>
</feature>
<sequence>MATSAANTTSALLQDMLREKKAQTQRVKKTYDLANGQTNGFDDRDIQSSPIASIAARERPDTHSRRGSGIGARSVTTPKDMGFKEMEQHISKINKQNFDLKLEVFHRRQRNEVLETKLVRFQELEADNEELQSINEELLLELEKRDVAIQEAVSLICELETKNEELQMAVVGMDFVQTSSALDPEPVKEENGVGPSPLSPISGMGLSDPSRLADTGLQTDPQVPSEHSLSAPDTLSPPKARSARRVPNFIRDSKRSTGVLRSMYSNDGNASFVSLARPVSLFSGDEDDDYIDRQMTNSPRLSILSESGFSSVYGGHKDHILSGPFDKGEVTEKPLPRTPSNPPQRDTQRESRLHKWLDERNTSRTPSPTKAAANDKVFSIGEVLSEVPTFPRDQTSAETTSVDQTPHEQRTPERRQAKQARSPEKKSVSPFYEGPIFGAAVLPPTPDTMSTATLHANSSTPSIITEKSLLDGTPYPAKGYSTLIPDIRPHTSDSTHGSASVGSLKDTVRQDTSGLSDARGISGSDAPTRPSFTIGGADTFNGDQLSPIQGSRTLSYPSPTSRARRLSYKRSPTSYKSSESNSEKTVNQSPQEQLSSGSAGAVTPTRHSTRDNHRSPLSYEDAVGPSPIAALPHLAASAQPQRSSSLRSKIASKFSRSSSNASRIPNPSSNPQDDVPARPPVTRAPASIQHARLPRPASLYGQHPVPVPGPSPTYKLSPMLPEGMLTDLERYSAGSTKHLER</sequence>
<name>A0A8H3FCE8_9LECA</name>
<comment type="subcellular location">
    <subcellularLocation>
        <location evidence="1">Cytoplasm</location>
    </subcellularLocation>
</comment>
<evidence type="ECO:0000259" key="5">
    <source>
        <dbReference type="Pfam" id="PF07989"/>
    </source>
</evidence>
<dbReference type="GO" id="GO:0005815">
    <property type="term" value="C:microtubule organizing center"/>
    <property type="evidence" value="ECO:0007669"/>
    <property type="project" value="InterPro"/>
</dbReference>
<dbReference type="Pfam" id="PF07989">
    <property type="entry name" value="Cnn_1N"/>
    <property type="match status" value="1"/>
</dbReference>
<gene>
    <name evidence="6" type="ORF">IMSHALPRED_005302</name>
</gene>
<feature type="compositionally biased region" description="Basic and acidic residues" evidence="4">
    <location>
        <begin position="320"/>
        <end position="335"/>
    </location>
</feature>
<feature type="region of interest" description="Disordered" evidence="4">
    <location>
        <begin position="320"/>
        <end position="431"/>
    </location>
</feature>
<evidence type="ECO:0000313" key="6">
    <source>
        <dbReference type="EMBL" id="CAF9921979.1"/>
    </source>
</evidence>
<dbReference type="Proteomes" id="UP000664534">
    <property type="component" value="Unassembled WGS sequence"/>
</dbReference>
<feature type="compositionally biased region" description="Basic and acidic residues" evidence="4">
    <location>
        <begin position="346"/>
        <end position="362"/>
    </location>
</feature>
<feature type="compositionally biased region" description="Polar residues" evidence="4">
    <location>
        <begin position="638"/>
        <end position="647"/>
    </location>
</feature>
<keyword evidence="2" id="KW-0963">Cytoplasm</keyword>
<feature type="coiled-coil region" evidence="3">
    <location>
        <begin position="114"/>
        <end position="141"/>
    </location>
</feature>
<comment type="caution">
    <text evidence="6">The sequence shown here is derived from an EMBL/GenBank/DDBJ whole genome shotgun (WGS) entry which is preliminary data.</text>
</comment>
<evidence type="ECO:0000256" key="2">
    <source>
        <dbReference type="ARBA" id="ARBA00022490"/>
    </source>
</evidence>
<feature type="region of interest" description="Disordered" evidence="4">
    <location>
        <begin position="184"/>
        <end position="246"/>
    </location>
</feature>
<organism evidence="6 7">
    <name type="scientific">Imshaugia aleurites</name>
    <dbReference type="NCBI Taxonomy" id="172621"/>
    <lineage>
        <taxon>Eukaryota</taxon>
        <taxon>Fungi</taxon>
        <taxon>Dikarya</taxon>
        <taxon>Ascomycota</taxon>
        <taxon>Pezizomycotina</taxon>
        <taxon>Lecanoromycetes</taxon>
        <taxon>OSLEUM clade</taxon>
        <taxon>Lecanoromycetidae</taxon>
        <taxon>Lecanorales</taxon>
        <taxon>Lecanorineae</taxon>
        <taxon>Parmeliaceae</taxon>
        <taxon>Imshaugia</taxon>
    </lineage>
</organism>
<protein>
    <recommendedName>
        <fullName evidence="5">Centrosomin N-terminal motif 1 domain-containing protein</fullName>
    </recommendedName>
</protein>
<feature type="region of interest" description="Disordered" evidence="4">
    <location>
        <begin position="486"/>
        <end position="719"/>
    </location>
</feature>